<protein>
    <recommendedName>
        <fullName evidence="3">FAD dependent oxidoreductase domain-containing protein</fullName>
    </recommendedName>
</protein>
<dbReference type="InterPro" id="IPR036188">
    <property type="entry name" value="FAD/NAD-bd_sf"/>
</dbReference>
<dbReference type="OrthoDB" id="2219495at2759"/>
<evidence type="ECO:0000313" key="2">
    <source>
        <dbReference type="Proteomes" id="UP000799640"/>
    </source>
</evidence>
<dbReference type="EMBL" id="ML996708">
    <property type="protein sequence ID" value="KAF2396123.1"/>
    <property type="molecule type" value="Genomic_DNA"/>
</dbReference>
<evidence type="ECO:0008006" key="3">
    <source>
        <dbReference type="Google" id="ProtNLM"/>
    </source>
</evidence>
<reference evidence="1" key="1">
    <citation type="journal article" date="2020" name="Stud. Mycol.">
        <title>101 Dothideomycetes genomes: a test case for predicting lifestyles and emergence of pathogens.</title>
        <authorList>
            <person name="Haridas S."/>
            <person name="Albert R."/>
            <person name="Binder M."/>
            <person name="Bloem J."/>
            <person name="Labutti K."/>
            <person name="Salamov A."/>
            <person name="Andreopoulos B."/>
            <person name="Baker S."/>
            <person name="Barry K."/>
            <person name="Bills G."/>
            <person name="Bluhm B."/>
            <person name="Cannon C."/>
            <person name="Castanera R."/>
            <person name="Culley D."/>
            <person name="Daum C."/>
            <person name="Ezra D."/>
            <person name="Gonzalez J."/>
            <person name="Henrissat B."/>
            <person name="Kuo A."/>
            <person name="Liang C."/>
            <person name="Lipzen A."/>
            <person name="Lutzoni F."/>
            <person name="Magnuson J."/>
            <person name="Mondo S."/>
            <person name="Nolan M."/>
            <person name="Ohm R."/>
            <person name="Pangilinan J."/>
            <person name="Park H.-J."/>
            <person name="Ramirez L."/>
            <person name="Alfaro M."/>
            <person name="Sun H."/>
            <person name="Tritt A."/>
            <person name="Yoshinaga Y."/>
            <person name="Zwiers L.-H."/>
            <person name="Turgeon B."/>
            <person name="Goodwin S."/>
            <person name="Spatafora J."/>
            <person name="Crous P."/>
            <person name="Grigoriev I."/>
        </authorList>
    </citation>
    <scope>NUCLEOTIDE SEQUENCE</scope>
    <source>
        <strain evidence="1">CBS 262.69</strain>
    </source>
</reference>
<feature type="non-terminal residue" evidence="1">
    <location>
        <position position="55"/>
    </location>
</feature>
<organism evidence="1 2">
    <name type="scientific">Trichodelitschia bisporula</name>
    <dbReference type="NCBI Taxonomy" id="703511"/>
    <lineage>
        <taxon>Eukaryota</taxon>
        <taxon>Fungi</taxon>
        <taxon>Dikarya</taxon>
        <taxon>Ascomycota</taxon>
        <taxon>Pezizomycotina</taxon>
        <taxon>Dothideomycetes</taxon>
        <taxon>Dothideomycetes incertae sedis</taxon>
        <taxon>Phaeotrichales</taxon>
        <taxon>Phaeotrichaceae</taxon>
        <taxon>Trichodelitschia</taxon>
    </lineage>
</organism>
<proteinExistence type="predicted"/>
<evidence type="ECO:0000313" key="1">
    <source>
        <dbReference type="EMBL" id="KAF2396123.1"/>
    </source>
</evidence>
<gene>
    <name evidence="1" type="ORF">EJ06DRAFT_516822</name>
</gene>
<dbReference type="Proteomes" id="UP000799640">
    <property type="component" value="Unassembled WGS sequence"/>
</dbReference>
<accession>A0A6G1HJ86</accession>
<dbReference type="AlphaFoldDB" id="A0A6G1HJ86"/>
<dbReference type="Gene3D" id="3.50.50.60">
    <property type="entry name" value="FAD/NAD(P)-binding domain"/>
    <property type="match status" value="1"/>
</dbReference>
<sequence length="55" mass="5635">MPRPNTSSPPRSILLVGSGVFGLSTAATLAADPFYEHTSITVVDRSTFPAADGAS</sequence>
<name>A0A6G1HJ86_9PEZI</name>
<keyword evidence="2" id="KW-1185">Reference proteome</keyword>